<evidence type="ECO:0000313" key="9">
    <source>
        <dbReference type="Proteomes" id="UP000077173"/>
    </source>
</evidence>
<evidence type="ECO:0000256" key="4">
    <source>
        <dbReference type="ARBA" id="ARBA00023163"/>
    </source>
</evidence>
<protein>
    <recommendedName>
        <fullName evidence="10">Two-component system response regulator</fullName>
    </recommendedName>
</protein>
<sequence>MGLSGLLEADRDFKIVASCSDGAGFIEALRNLEPDIAIVDVALPGLSGLELLSIVNSEELQTRLVFFTTAEHGRELVASTAINGHSIFLKEVAPEVLLQALRQIAEGRDLSPLPRPAPRDQGSEDALMTLTDRERQIIRLVSEGLSNKAIGRRLNISDGTIKVHLHHVFQKLQVSNRTVLAALALARVGSASEVAPKKGRPRIRRS</sequence>
<dbReference type="GO" id="GO:0000160">
    <property type="term" value="P:phosphorelay signal transduction system"/>
    <property type="evidence" value="ECO:0007669"/>
    <property type="project" value="InterPro"/>
</dbReference>
<evidence type="ECO:0000259" key="6">
    <source>
        <dbReference type="PROSITE" id="PS50043"/>
    </source>
</evidence>
<dbReference type="Gene3D" id="3.40.50.2300">
    <property type="match status" value="1"/>
</dbReference>
<dbReference type="SMART" id="SM00421">
    <property type="entry name" value="HTH_LUXR"/>
    <property type="match status" value="1"/>
</dbReference>
<dbReference type="InterPro" id="IPR016032">
    <property type="entry name" value="Sig_transdc_resp-reg_C-effctor"/>
</dbReference>
<keyword evidence="4" id="KW-0804">Transcription</keyword>
<feature type="modified residue" description="4-aspartylphosphate" evidence="5">
    <location>
        <position position="40"/>
    </location>
</feature>
<dbReference type="InterPro" id="IPR011006">
    <property type="entry name" value="CheY-like_superfamily"/>
</dbReference>
<dbReference type="SUPFAM" id="SSF46894">
    <property type="entry name" value="C-terminal effector domain of the bipartite response regulators"/>
    <property type="match status" value="1"/>
</dbReference>
<evidence type="ECO:0000256" key="5">
    <source>
        <dbReference type="PROSITE-ProRule" id="PRU00169"/>
    </source>
</evidence>
<evidence type="ECO:0000256" key="3">
    <source>
        <dbReference type="ARBA" id="ARBA00023125"/>
    </source>
</evidence>
<evidence type="ECO:0000256" key="2">
    <source>
        <dbReference type="ARBA" id="ARBA00023015"/>
    </source>
</evidence>
<dbReference type="CDD" id="cd17535">
    <property type="entry name" value="REC_NarL-like"/>
    <property type="match status" value="1"/>
</dbReference>
<evidence type="ECO:0000256" key="1">
    <source>
        <dbReference type="ARBA" id="ARBA00022553"/>
    </source>
</evidence>
<evidence type="ECO:0000259" key="7">
    <source>
        <dbReference type="PROSITE" id="PS50110"/>
    </source>
</evidence>
<dbReference type="PROSITE" id="PS50110">
    <property type="entry name" value="RESPONSE_REGULATORY"/>
    <property type="match status" value="1"/>
</dbReference>
<organism evidence="8 9">
    <name type="scientific">Bradyrhizobium neotropicale</name>
    <dbReference type="NCBI Taxonomy" id="1497615"/>
    <lineage>
        <taxon>Bacteria</taxon>
        <taxon>Pseudomonadati</taxon>
        <taxon>Pseudomonadota</taxon>
        <taxon>Alphaproteobacteria</taxon>
        <taxon>Hyphomicrobiales</taxon>
        <taxon>Nitrobacteraceae</taxon>
        <taxon>Bradyrhizobium</taxon>
    </lineage>
</organism>
<reference evidence="8 9" key="1">
    <citation type="submission" date="2016-02" db="EMBL/GenBank/DDBJ databases">
        <title>Draft genome sequence of the strain BR 10247T Bradyrhizobium neotropicale isolated from nodules of Centrolobium paraense.</title>
        <authorList>
            <person name="Simoes-Araujo J.L."/>
            <person name="Barauna A.C."/>
            <person name="Silva K."/>
            <person name="Zilli J.E."/>
        </authorList>
    </citation>
    <scope>NUCLEOTIDE SEQUENCE [LARGE SCALE GENOMIC DNA]</scope>
    <source>
        <strain evidence="8 9">BR 10247</strain>
    </source>
</reference>
<dbReference type="SUPFAM" id="SSF52172">
    <property type="entry name" value="CheY-like"/>
    <property type="match status" value="1"/>
</dbReference>
<name>A0A176ZFL2_9BRAD</name>
<evidence type="ECO:0000313" key="8">
    <source>
        <dbReference type="EMBL" id="OAF19461.1"/>
    </source>
</evidence>
<comment type="caution">
    <text evidence="8">The sequence shown here is derived from an EMBL/GenBank/DDBJ whole genome shotgun (WGS) entry which is preliminary data.</text>
</comment>
<dbReference type="Pfam" id="PF00196">
    <property type="entry name" value="GerE"/>
    <property type="match status" value="1"/>
</dbReference>
<feature type="domain" description="HTH luxR-type" evidence="6">
    <location>
        <begin position="123"/>
        <end position="188"/>
    </location>
</feature>
<dbReference type="GO" id="GO:0003677">
    <property type="term" value="F:DNA binding"/>
    <property type="evidence" value="ECO:0007669"/>
    <property type="project" value="UniProtKB-KW"/>
</dbReference>
<dbReference type="InterPro" id="IPR001789">
    <property type="entry name" value="Sig_transdc_resp-reg_receiver"/>
</dbReference>
<dbReference type="PANTHER" id="PTHR44688">
    <property type="entry name" value="DNA-BINDING TRANSCRIPTIONAL ACTIVATOR DEVR_DOSR"/>
    <property type="match status" value="1"/>
</dbReference>
<dbReference type="GO" id="GO:0006355">
    <property type="term" value="P:regulation of DNA-templated transcription"/>
    <property type="evidence" value="ECO:0007669"/>
    <property type="project" value="InterPro"/>
</dbReference>
<dbReference type="Proteomes" id="UP000077173">
    <property type="component" value="Unassembled WGS sequence"/>
</dbReference>
<dbReference type="EMBL" id="LSEF01000025">
    <property type="protein sequence ID" value="OAF19461.1"/>
    <property type="molecule type" value="Genomic_DNA"/>
</dbReference>
<keyword evidence="3" id="KW-0238">DNA-binding</keyword>
<dbReference type="InterPro" id="IPR036388">
    <property type="entry name" value="WH-like_DNA-bd_sf"/>
</dbReference>
<dbReference type="InterPro" id="IPR000792">
    <property type="entry name" value="Tscrpt_reg_LuxR_C"/>
</dbReference>
<dbReference type="CDD" id="cd06170">
    <property type="entry name" value="LuxR_C_like"/>
    <property type="match status" value="1"/>
</dbReference>
<keyword evidence="1 5" id="KW-0597">Phosphoprotein</keyword>
<dbReference type="PROSITE" id="PS50043">
    <property type="entry name" value="HTH_LUXR_2"/>
    <property type="match status" value="1"/>
</dbReference>
<dbReference type="AlphaFoldDB" id="A0A176ZFL2"/>
<accession>A0A176ZFL2</accession>
<dbReference type="PRINTS" id="PR00038">
    <property type="entry name" value="HTHLUXR"/>
</dbReference>
<proteinExistence type="predicted"/>
<dbReference type="PANTHER" id="PTHR44688:SF16">
    <property type="entry name" value="DNA-BINDING TRANSCRIPTIONAL ACTIVATOR DEVR_DOSR"/>
    <property type="match status" value="1"/>
</dbReference>
<dbReference type="PROSITE" id="PS00622">
    <property type="entry name" value="HTH_LUXR_1"/>
    <property type="match status" value="1"/>
</dbReference>
<dbReference type="InterPro" id="IPR058245">
    <property type="entry name" value="NreC/VraR/RcsB-like_REC"/>
</dbReference>
<gene>
    <name evidence="8" type="ORF">AXW67_36725</name>
</gene>
<keyword evidence="9" id="KW-1185">Reference proteome</keyword>
<dbReference type="Pfam" id="PF00072">
    <property type="entry name" value="Response_reg"/>
    <property type="match status" value="1"/>
</dbReference>
<keyword evidence="2" id="KW-0805">Transcription regulation</keyword>
<feature type="domain" description="Response regulatory" evidence="7">
    <location>
        <begin position="1"/>
        <end position="105"/>
    </location>
</feature>
<dbReference type="Gene3D" id="1.10.10.10">
    <property type="entry name" value="Winged helix-like DNA-binding domain superfamily/Winged helix DNA-binding domain"/>
    <property type="match status" value="1"/>
</dbReference>
<dbReference type="SMART" id="SM00448">
    <property type="entry name" value="REC"/>
    <property type="match status" value="1"/>
</dbReference>
<evidence type="ECO:0008006" key="10">
    <source>
        <dbReference type="Google" id="ProtNLM"/>
    </source>
</evidence>